<comment type="caution">
    <text evidence="4">The sequence shown here is derived from an EMBL/GenBank/DDBJ whole genome shotgun (WGS) entry which is preliminary data.</text>
</comment>
<proteinExistence type="predicted"/>
<dbReference type="GO" id="GO:0016491">
    <property type="term" value="F:oxidoreductase activity"/>
    <property type="evidence" value="ECO:0007669"/>
    <property type="project" value="UniProtKB-KW"/>
</dbReference>
<dbReference type="Proteomes" id="UP000722485">
    <property type="component" value="Unassembled WGS sequence"/>
</dbReference>
<dbReference type="InterPro" id="IPR008030">
    <property type="entry name" value="NmrA-like"/>
</dbReference>
<evidence type="ECO:0000256" key="2">
    <source>
        <dbReference type="ARBA" id="ARBA00023002"/>
    </source>
</evidence>
<dbReference type="Gene3D" id="3.40.50.720">
    <property type="entry name" value="NAD(P)-binding Rossmann-like Domain"/>
    <property type="match status" value="1"/>
</dbReference>
<keyword evidence="1" id="KW-0521">NADP</keyword>
<dbReference type="Gene3D" id="3.90.25.10">
    <property type="entry name" value="UDP-galactose 4-epimerase, domain 1"/>
    <property type="match status" value="1"/>
</dbReference>
<gene>
    <name evidence="4" type="ORF">G7Z17_g7741</name>
</gene>
<evidence type="ECO:0000259" key="3">
    <source>
        <dbReference type="Pfam" id="PF05368"/>
    </source>
</evidence>
<keyword evidence="2" id="KW-0560">Oxidoreductase</keyword>
<dbReference type="PANTHER" id="PTHR47706:SF1">
    <property type="entry name" value="CIPA-LIKE, PUTATIVE (AFU_ORTHOLOGUE AFUA_1G12460)-RELATED"/>
    <property type="match status" value="1"/>
</dbReference>
<dbReference type="InterPro" id="IPR051609">
    <property type="entry name" value="NmrA/Isoflavone_reductase-like"/>
</dbReference>
<dbReference type="InterPro" id="IPR036291">
    <property type="entry name" value="NAD(P)-bd_dom_sf"/>
</dbReference>
<dbReference type="OrthoDB" id="5042280at2759"/>
<dbReference type="Pfam" id="PF05368">
    <property type="entry name" value="NmrA"/>
    <property type="match status" value="1"/>
</dbReference>
<evidence type="ECO:0000313" key="5">
    <source>
        <dbReference type="Proteomes" id="UP000722485"/>
    </source>
</evidence>
<dbReference type="EMBL" id="JAANBB010000179">
    <property type="protein sequence ID" value="KAF7547420.1"/>
    <property type="molecule type" value="Genomic_DNA"/>
</dbReference>
<dbReference type="SUPFAM" id="SSF51735">
    <property type="entry name" value="NAD(P)-binding Rossmann-fold domains"/>
    <property type="match status" value="1"/>
</dbReference>
<protein>
    <recommendedName>
        <fullName evidence="3">NmrA-like domain-containing protein</fullName>
    </recommendedName>
</protein>
<dbReference type="PANTHER" id="PTHR47706">
    <property type="entry name" value="NMRA-LIKE FAMILY PROTEIN"/>
    <property type="match status" value="1"/>
</dbReference>
<name>A0A9P5HCM5_9HYPO</name>
<organism evidence="4 5">
    <name type="scientific">Cylindrodendrum hubeiense</name>
    <dbReference type="NCBI Taxonomy" id="595255"/>
    <lineage>
        <taxon>Eukaryota</taxon>
        <taxon>Fungi</taxon>
        <taxon>Dikarya</taxon>
        <taxon>Ascomycota</taxon>
        <taxon>Pezizomycotina</taxon>
        <taxon>Sordariomycetes</taxon>
        <taxon>Hypocreomycetidae</taxon>
        <taxon>Hypocreales</taxon>
        <taxon>Nectriaceae</taxon>
        <taxon>Cylindrodendrum</taxon>
    </lineage>
</organism>
<evidence type="ECO:0000256" key="1">
    <source>
        <dbReference type="ARBA" id="ARBA00022857"/>
    </source>
</evidence>
<evidence type="ECO:0000313" key="4">
    <source>
        <dbReference type="EMBL" id="KAF7547420.1"/>
    </source>
</evidence>
<feature type="domain" description="NmrA-like" evidence="3">
    <location>
        <begin position="5"/>
        <end position="216"/>
    </location>
</feature>
<reference evidence="4" key="1">
    <citation type="submission" date="2020-03" db="EMBL/GenBank/DDBJ databases">
        <title>Draft Genome Sequence of Cylindrodendrum hubeiense.</title>
        <authorList>
            <person name="Buettner E."/>
            <person name="Kellner H."/>
        </authorList>
    </citation>
    <scope>NUCLEOTIDE SEQUENCE</scope>
    <source>
        <strain evidence="4">IHI 201604</strain>
    </source>
</reference>
<keyword evidence="5" id="KW-1185">Reference proteome</keyword>
<dbReference type="AlphaFoldDB" id="A0A9P5HCM5"/>
<sequence length="296" mass="32748">MVKIKTVGVLGGTGGLGTYITNNLASSGLFDVTVFTRAGNPSLPAGVKSAPINYDDVDSLTESFRGQDAIVAVIPGHLAELQFKPIEAAIKAGVHRFIPSEYGVDIRNPMVRKMPFMKTKQEIEQRLVDAAKEGKLTYTSIYGGGFVEWVLSYEELMPISQRKFNIQNDGNIPFSITKMNDYAKAVVGALSHPEDTENEVMLIESYRPTQLQILESAKEVLPGDWQVEYVDMDKNAEIAEQKMFAGQFDIPVVDPMVFKIMFTPGYGGQIDEIHNDLAGITRMTDKELKKIIKSFA</sequence>
<accession>A0A9P5HCM5</accession>